<protein>
    <recommendedName>
        <fullName evidence="2">Aminotransferase class I/classII large domain-containing protein</fullName>
    </recommendedName>
</protein>
<dbReference type="OMA" id="FRENAMF"/>
<keyword evidence="1" id="KW-0663">Pyridoxal phosphate</keyword>
<dbReference type="GO" id="GO:0008483">
    <property type="term" value="F:transaminase activity"/>
    <property type="evidence" value="ECO:0007669"/>
    <property type="project" value="TreeGrafter"/>
</dbReference>
<feature type="domain" description="Aminotransferase class I/classII large" evidence="2">
    <location>
        <begin position="77"/>
        <end position="267"/>
    </location>
</feature>
<evidence type="ECO:0000313" key="3">
    <source>
        <dbReference type="EMBL" id="EEP75352.1"/>
    </source>
</evidence>
<dbReference type="STRING" id="336963.C4JKW5"/>
<dbReference type="GO" id="GO:0006520">
    <property type="term" value="P:amino acid metabolic process"/>
    <property type="evidence" value="ECO:0007669"/>
    <property type="project" value="TreeGrafter"/>
</dbReference>
<dbReference type="HOGENOM" id="CLU_017584_1_2_1"/>
<dbReference type="GeneID" id="8441418"/>
<organism evidence="3 4">
    <name type="scientific">Uncinocarpus reesii (strain UAMH 1704)</name>
    <dbReference type="NCBI Taxonomy" id="336963"/>
    <lineage>
        <taxon>Eukaryota</taxon>
        <taxon>Fungi</taxon>
        <taxon>Dikarya</taxon>
        <taxon>Ascomycota</taxon>
        <taxon>Pezizomycotina</taxon>
        <taxon>Eurotiomycetes</taxon>
        <taxon>Eurotiomycetidae</taxon>
        <taxon>Onygenales</taxon>
        <taxon>Onygenaceae</taxon>
        <taxon>Uncinocarpus</taxon>
    </lineage>
</organism>
<dbReference type="PRINTS" id="PR00753">
    <property type="entry name" value="ACCSYNTHASE"/>
</dbReference>
<dbReference type="KEGG" id="ure:UREG_00198"/>
<dbReference type="VEuPathDB" id="FungiDB:UREG_00198"/>
<dbReference type="SUPFAM" id="SSF53383">
    <property type="entry name" value="PLP-dependent transferases"/>
    <property type="match status" value="1"/>
</dbReference>
<dbReference type="PANTHER" id="PTHR43795">
    <property type="entry name" value="BIFUNCTIONAL ASPARTATE AMINOTRANSFERASE AND GLUTAMATE/ASPARTATE-PREPHENATE AMINOTRANSFERASE-RELATED"/>
    <property type="match status" value="1"/>
</dbReference>
<dbReference type="EMBL" id="CH476615">
    <property type="protein sequence ID" value="EEP75352.1"/>
    <property type="molecule type" value="Genomic_DNA"/>
</dbReference>
<dbReference type="InterPro" id="IPR015421">
    <property type="entry name" value="PyrdxlP-dep_Trfase_major"/>
</dbReference>
<evidence type="ECO:0000313" key="4">
    <source>
        <dbReference type="Proteomes" id="UP000002058"/>
    </source>
</evidence>
<evidence type="ECO:0000256" key="1">
    <source>
        <dbReference type="ARBA" id="ARBA00022898"/>
    </source>
</evidence>
<dbReference type="InParanoid" id="C4JKW5"/>
<dbReference type="AlphaFoldDB" id="C4JKW5"/>
<dbReference type="eggNOG" id="KOG0256">
    <property type="taxonomic scope" value="Eukaryota"/>
</dbReference>
<dbReference type="Proteomes" id="UP000002058">
    <property type="component" value="Unassembled WGS sequence"/>
</dbReference>
<dbReference type="InterPro" id="IPR050478">
    <property type="entry name" value="Ethylene_sulfur-biosynth"/>
</dbReference>
<dbReference type="Pfam" id="PF00155">
    <property type="entry name" value="Aminotran_1_2"/>
    <property type="match status" value="1"/>
</dbReference>
<accession>C4JKW5</accession>
<dbReference type="RefSeq" id="XP_002540685.1">
    <property type="nucleotide sequence ID" value="XM_002540639.1"/>
</dbReference>
<dbReference type="PANTHER" id="PTHR43795:SF39">
    <property type="entry name" value="AMINOTRANSFERASE CLASS I_CLASSII DOMAIN-CONTAINING PROTEIN"/>
    <property type="match status" value="1"/>
</dbReference>
<dbReference type="InterPro" id="IPR004839">
    <property type="entry name" value="Aminotransferase_I/II_large"/>
</dbReference>
<gene>
    <name evidence="3" type="ORF">UREG_00198</name>
</gene>
<reference evidence="4" key="1">
    <citation type="journal article" date="2009" name="Genome Res.">
        <title>Comparative genomic analyses of the human fungal pathogens Coccidioides and their relatives.</title>
        <authorList>
            <person name="Sharpton T.J."/>
            <person name="Stajich J.E."/>
            <person name="Rounsley S.D."/>
            <person name="Gardner M.J."/>
            <person name="Wortman J.R."/>
            <person name="Jordar V.S."/>
            <person name="Maiti R."/>
            <person name="Kodira C.D."/>
            <person name="Neafsey D.E."/>
            <person name="Zeng Q."/>
            <person name="Hung C.-Y."/>
            <person name="McMahan C."/>
            <person name="Muszewska A."/>
            <person name="Grynberg M."/>
            <person name="Mandel M.A."/>
            <person name="Kellner E.M."/>
            <person name="Barker B.M."/>
            <person name="Galgiani J.N."/>
            <person name="Orbach M.J."/>
            <person name="Kirkland T.N."/>
            <person name="Cole G.T."/>
            <person name="Henn M.R."/>
            <person name="Birren B.W."/>
            <person name="Taylor J.W."/>
        </authorList>
    </citation>
    <scope>NUCLEOTIDE SEQUENCE [LARGE SCALE GENOMIC DNA]</scope>
    <source>
        <strain evidence="4">UAMH 1704</strain>
    </source>
</reference>
<name>C4JKW5_UNCRE</name>
<dbReference type="InterPro" id="IPR015424">
    <property type="entry name" value="PyrdxlP-dep_Trfase"/>
</dbReference>
<sequence>MVSRRAAKITSMVSEPWRFPPSESALYDREKNPNGIISFGTAENIRIPKCAFTYAYSSPCSPTLTGPMSEYINMHFKPYAPVLPSHIAVAGGVTALNDVLSFILAEPGDAILVNRPTYGRFEVDFCSRADVKTVYAEAEPLEAFKVGVAKKYEEALLREEKKGVRVRALIIVNPHNPLGRCYPPETIRELMSFCHERKIHFISDEIYALSVFDSGEPGAIPFTSALSIDPAGLLDEKYIHVTYGMAKDFSAPGLKLGFLITRNEQIRRGVGPAR</sequence>
<dbReference type="CDD" id="cd00609">
    <property type="entry name" value="AAT_like"/>
    <property type="match status" value="1"/>
</dbReference>
<keyword evidence="4" id="KW-1185">Reference proteome</keyword>
<proteinExistence type="predicted"/>
<dbReference type="OrthoDB" id="7042322at2759"/>
<evidence type="ECO:0000259" key="2">
    <source>
        <dbReference type="Pfam" id="PF00155"/>
    </source>
</evidence>
<dbReference type="GO" id="GO:0030170">
    <property type="term" value="F:pyridoxal phosphate binding"/>
    <property type="evidence" value="ECO:0007669"/>
    <property type="project" value="InterPro"/>
</dbReference>
<dbReference type="Gene3D" id="3.40.640.10">
    <property type="entry name" value="Type I PLP-dependent aspartate aminotransferase-like (Major domain)"/>
    <property type="match status" value="1"/>
</dbReference>